<organism evidence="1 2">
    <name type="scientific">Prorocentrum cordatum</name>
    <dbReference type="NCBI Taxonomy" id="2364126"/>
    <lineage>
        <taxon>Eukaryota</taxon>
        <taxon>Sar</taxon>
        <taxon>Alveolata</taxon>
        <taxon>Dinophyceae</taxon>
        <taxon>Prorocentrales</taxon>
        <taxon>Prorocentraceae</taxon>
        <taxon>Prorocentrum</taxon>
    </lineage>
</organism>
<accession>A0ABN9PQZ5</accession>
<dbReference type="EMBL" id="CAUYUJ010001204">
    <property type="protein sequence ID" value="CAK0794757.1"/>
    <property type="molecule type" value="Genomic_DNA"/>
</dbReference>
<dbReference type="Gene3D" id="3.60.10.10">
    <property type="entry name" value="Endonuclease/exonuclease/phosphatase"/>
    <property type="match status" value="1"/>
</dbReference>
<protein>
    <recommendedName>
        <fullName evidence="3">Endonuclease/exonuclease/phosphatase domain-containing protein</fullName>
    </recommendedName>
</protein>
<comment type="caution">
    <text evidence="1">The sequence shown here is derived from an EMBL/GenBank/DDBJ whole genome shotgun (WGS) entry which is preliminary data.</text>
</comment>
<dbReference type="Proteomes" id="UP001189429">
    <property type="component" value="Unassembled WGS sequence"/>
</dbReference>
<dbReference type="SUPFAM" id="SSF56219">
    <property type="entry name" value="DNase I-like"/>
    <property type="match status" value="1"/>
</dbReference>
<evidence type="ECO:0008006" key="3">
    <source>
        <dbReference type="Google" id="ProtNLM"/>
    </source>
</evidence>
<dbReference type="InterPro" id="IPR036691">
    <property type="entry name" value="Endo/exonu/phosph_ase_sf"/>
</dbReference>
<evidence type="ECO:0000313" key="2">
    <source>
        <dbReference type="Proteomes" id="UP001189429"/>
    </source>
</evidence>
<reference evidence="1" key="1">
    <citation type="submission" date="2023-10" db="EMBL/GenBank/DDBJ databases">
        <authorList>
            <person name="Chen Y."/>
            <person name="Shah S."/>
            <person name="Dougan E. K."/>
            <person name="Thang M."/>
            <person name="Chan C."/>
        </authorList>
    </citation>
    <scope>NUCLEOTIDE SEQUENCE [LARGE SCALE GENOMIC DNA]</scope>
</reference>
<keyword evidence="2" id="KW-1185">Reference proteome</keyword>
<evidence type="ECO:0000313" key="1">
    <source>
        <dbReference type="EMBL" id="CAK0794757.1"/>
    </source>
</evidence>
<sequence length="421" mass="47359">MGLVETHLYGKQLGDEQRHLRGMGWRTEYTTAPATPTSGKGSSGGALWAQARQFNTFPHLATGCGDDLLCQQLHDIAITMVRLKHVTVAFITIYLTSDPKGLDLPTNISKLNQLLTLVRTLGTPWMVYGDFNNTPEQFRASCWHEAFAPEYLQPNCEFTCAGSSGRMIDWGLCSPTFLPLVKSVEPVYNVPWQPRVGTEIRMHSSSTILKMARYWNMAAMCMTTCYKTTRDLAESCGRWAMAAEAALLNLTDAMPISDERRRGQPLRYRLEQMIRQPDPMYIQAGTKQLETNAWISLTSQLQVFVKQCERRQSQSEANIGTIRPKTDDQRDHQAADAVLDDPIARMVARTPSYQCYPWTDIPFGGRLQLPGQAVSSAPTCTTPWPAVTSMDDEEADPFDAINNDIDCFDYLELLQREPEEP</sequence>
<gene>
    <name evidence="1" type="ORF">PCOR1329_LOCUS4640</name>
</gene>
<name>A0ABN9PQZ5_9DINO</name>
<feature type="non-terminal residue" evidence="1">
    <location>
        <position position="421"/>
    </location>
</feature>
<proteinExistence type="predicted"/>